<dbReference type="Gene3D" id="6.10.20.40">
    <property type="entry name" value="TEA/ATTS domain"/>
    <property type="match status" value="1"/>
</dbReference>
<dbReference type="PROSITE" id="PS51088">
    <property type="entry name" value="TEA_2"/>
    <property type="match status" value="1"/>
</dbReference>
<reference evidence="11 12" key="1">
    <citation type="submission" date="2018-02" db="EMBL/GenBank/DDBJ databases">
        <title>The genomes of Aspergillus section Nigri reveals drivers in fungal speciation.</title>
        <authorList>
            <consortium name="DOE Joint Genome Institute"/>
            <person name="Vesth T.C."/>
            <person name="Nybo J."/>
            <person name="Theobald S."/>
            <person name="Brandl J."/>
            <person name="Frisvad J.C."/>
            <person name="Nielsen K.F."/>
            <person name="Lyhne E.K."/>
            <person name="Kogle M.E."/>
            <person name="Kuo A."/>
            <person name="Riley R."/>
            <person name="Clum A."/>
            <person name="Nolan M."/>
            <person name="Lipzen A."/>
            <person name="Salamov A."/>
            <person name="Henrissat B."/>
            <person name="Wiebenga A."/>
            <person name="De vries R.P."/>
            <person name="Grigoriev I.V."/>
            <person name="Mortensen U.H."/>
            <person name="Andersen M.R."/>
            <person name="Baker S.E."/>
        </authorList>
    </citation>
    <scope>NUCLEOTIDE SEQUENCE [LARGE SCALE GENOMIC DNA]</scope>
    <source>
        <strain evidence="11 12">CBS 707.79</strain>
    </source>
</reference>
<dbReference type="InterPro" id="IPR050937">
    <property type="entry name" value="TEC1_TEAD_TF"/>
</dbReference>
<dbReference type="GO" id="GO:0048315">
    <property type="term" value="P:conidium formation"/>
    <property type="evidence" value="ECO:0007669"/>
    <property type="project" value="UniProtKB-KW"/>
</dbReference>
<dbReference type="InterPro" id="IPR000818">
    <property type="entry name" value="TEA/ATTS_dom"/>
</dbReference>
<dbReference type="Proteomes" id="UP000247810">
    <property type="component" value="Unassembled WGS sequence"/>
</dbReference>
<dbReference type="STRING" id="1448320.A0A319EXE9"/>
<dbReference type="Pfam" id="PF01285">
    <property type="entry name" value="TEA"/>
    <property type="match status" value="1"/>
</dbReference>
<keyword evidence="3" id="KW-0805">Transcription regulation</keyword>
<dbReference type="PANTHER" id="PTHR11834">
    <property type="entry name" value="TRANSCRIPTIONAL ENHANCER FACTOR TEF RELATED"/>
    <property type="match status" value="1"/>
</dbReference>
<evidence type="ECO:0000313" key="11">
    <source>
        <dbReference type="EMBL" id="PYH96372.1"/>
    </source>
</evidence>
<evidence type="ECO:0000256" key="7">
    <source>
        <dbReference type="ARBA" id="ARBA00023321"/>
    </source>
</evidence>
<dbReference type="GO" id="GO:0000981">
    <property type="term" value="F:DNA-binding transcription factor activity, RNA polymerase II-specific"/>
    <property type="evidence" value="ECO:0007669"/>
    <property type="project" value="TreeGrafter"/>
</dbReference>
<dbReference type="PRINTS" id="PR00065">
    <property type="entry name" value="TEADOMAIN"/>
</dbReference>
<keyword evidence="7" id="KW-0183">Conidiation</keyword>
<dbReference type="AlphaFoldDB" id="A0A319EXE9"/>
<evidence type="ECO:0000256" key="5">
    <source>
        <dbReference type="ARBA" id="ARBA00023163"/>
    </source>
</evidence>
<keyword evidence="6" id="KW-0539">Nucleus</keyword>
<evidence type="ECO:0000256" key="4">
    <source>
        <dbReference type="ARBA" id="ARBA00023159"/>
    </source>
</evidence>
<dbReference type="GO" id="GO:0005667">
    <property type="term" value="C:transcription regulator complex"/>
    <property type="evidence" value="ECO:0007669"/>
    <property type="project" value="TreeGrafter"/>
</dbReference>
<evidence type="ECO:0000256" key="6">
    <source>
        <dbReference type="ARBA" id="ARBA00023242"/>
    </source>
</evidence>
<evidence type="ECO:0000256" key="9">
    <source>
        <dbReference type="SAM" id="MobiDB-lite"/>
    </source>
</evidence>
<feature type="domain" description="TEA" evidence="10">
    <location>
        <begin position="128"/>
        <end position="202"/>
    </location>
</feature>
<dbReference type="SMART" id="SM00426">
    <property type="entry name" value="TEA"/>
    <property type="match status" value="1"/>
</dbReference>
<comment type="subcellular location">
    <subcellularLocation>
        <location evidence="1">Nucleus</location>
    </subcellularLocation>
</comment>
<keyword evidence="5" id="KW-0804">Transcription</keyword>
<evidence type="ECO:0000256" key="2">
    <source>
        <dbReference type="ARBA" id="ARBA00008421"/>
    </source>
</evidence>
<evidence type="ECO:0000259" key="10">
    <source>
        <dbReference type="PROSITE" id="PS51088"/>
    </source>
</evidence>
<keyword evidence="7" id="KW-0749">Sporulation</keyword>
<comment type="similarity">
    <text evidence="2">Belongs to the TEC1 family.</text>
</comment>
<name>A0A319EXE9_9EURO</name>
<dbReference type="OrthoDB" id="10006572at2759"/>
<gene>
    <name evidence="11" type="ORF">BO71DRAFT_375437</name>
</gene>
<organism evidence="11 12">
    <name type="scientific">Aspergillus ellipticus CBS 707.79</name>
    <dbReference type="NCBI Taxonomy" id="1448320"/>
    <lineage>
        <taxon>Eukaryota</taxon>
        <taxon>Fungi</taxon>
        <taxon>Dikarya</taxon>
        <taxon>Ascomycota</taxon>
        <taxon>Pezizomycotina</taxon>
        <taxon>Eurotiomycetes</taxon>
        <taxon>Eurotiomycetidae</taxon>
        <taxon>Eurotiales</taxon>
        <taxon>Aspergillaceae</taxon>
        <taxon>Aspergillus</taxon>
        <taxon>Aspergillus subgen. Circumdati</taxon>
    </lineage>
</organism>
<dbReference type="InterPro" id="IPR038096">
    <property type="entry name" value="TEA/ATTS_sf"/>
</dbReference>
<evidence type="ECO:0000256" key="3">
    <source>
        <dbReference type="ARBA" id="ARBA00023015"/>
    </source>
</evidence>
<keyword evidence="4" id="KW-0010">Activator</keyword>
<dbReference type="EMBL" id="KZ825838">
    <property type="protein sequence ID" value="PYH96372.1"/>
    <property type="molecule type" value="Genomic_DNA"/>
</dbReference>
<feature type="region of interest" description="Disordered" evidence="9">
    <location>
        <begin position="763"/>
        <end position="784"/>
    </location>
</feature>
<sequence length="784" mass="87606">MATDWQTECIVPQHQPTLESIGAHTDRALQNTSGNVQTYSDSLAHSGPAGRDDQLQQFAFKYQPPVPTHPVPTVSTLQPPQNLRLQTKKLRRLHSFGPSLIGPRSRPRSYLRSQKYLEYRARPRRDTGKDGEPVWSDELEDAFQQALEANPPMGRRKWSERGKSYGRNELIAEFIYKKTGKRRTRKQVSSHLQVLDSFLKGDPDWERLVREEAAVRSSNQHPPSGPRWRTSMDPPLSSHYGNHLHTTYHDPMRQAYAGDLPPAPLSLNTSMHDANINTVNALGFDMWVSAPDKPDRIDDAIHVYSQLQDDQRHPVAPVALRDIRDWQTSFPHLKSLMTNPSTPPECEIILVEANLELMNDFPPAHSKLGIHLELDFAQANAGAVPMVNQMENWSCKTYMYEGGQETYQGRQEVARPVHTKVKPLFESKWWANLFTQLTQDQKMAERAGHHHAPEQAREFLRSLSVVQEIRATVPYSSRRMSNPYSGHPVDERKEVAILLWKFRQTRPGEVGTTTWRRVIPPSDHSPKTAPGIDLPPLPFADTMMLNRPGPSAYHQTQPHELLHSHSVSQPHWPVYPTAQDSVAHMFNGQFDLLGSIPRSEDRLNDKTAVSSVLDHFTNLQPQETNQPTSLAGSSGGQGLLSVPELSLGHSNLGGYNLGHDAHYVPSQTHGVNVHDNNSMLSSLFATSAQSIDDIGHNHAAWATPTTSAIHGDMSGNNYTHLHFPSSDHQVAGPRGESHPSHHGFEGILPDDLEKLVGSIPGDMNGGGHEHAHSAYAESNTVQAI</sequence>
<dbReference type="PANTHER" id="PTHR11834:SF0">
    <property type="entry name" value="PROTEIN SCALLOPED"/>
    <property type="match status" value="1"/>
</dbReference>
<proteinExistence type="inferred from homology"/>
<evidence type="ECO:0000256" key="8">
    <source>
        <dbReference type="PROSITE-ProRule" id="PRU00505"/>
    </source>
</evidence>
<accession>A0A319EXE9</accession>
<keyword evidence="12" id="KW-1185">Reference proteome</keyword>
<dbReference type="GO" id="GO:0005634">
    <property type="term" value="C:nucleus"/>
    <property type="evidence" value="ECO:0007669"/>
    <property type="project" value="UniProtKB-SubCell"/>
</dbReference>
<protein>
    <submittedName>
        <fullName evidence="11">TEA-domain-containing protein</fullName>
    </submittedName>
</protein>
<feature type="DNA-binding region" description="TEA" evidence="8">
    <location>
        <begin position="128"/>
        <end position="202"/>
    </location>
</feature>
<evidence type="ECO:0000256" key="1">
    <source>
        <dbReference type="ARBA" id="ARBA00004123"/>
    </source>
</evidence>
<dbReference type="GO" id="GO:0000978">
    <property type="term" value="F:RNA polymerase II cis-regulatory region sequence-specific DNA binding"/>
    <property type="evidence" value="ECO:0007669"/>
    <property type="project" value="TreeGrafter"/>
</dbReference>
<evidence type="ECO:0000313" key="12">
    <source>
        <dbReference type="Proteomes" id="UP000247810"/>
    </source>
</evidence>
<dbReference type="VEuPathDB" id="FungiDB:BO71DRAFT_375437"/>